<evidence type="ECO:0000313" key="19">
    <source>
        <dbReference type="EMBL" id="GGL53983.1"/>
    </source>
</evidence>
<accession>A0A830F4E3</accession>
<dbReference type="GO" id="GO:0044206">
    <property type="term" value="P:UMP salvage"/>
    <property type="evidence" value="ECO:0007669"/>
    <property type="project" value="UniProtKB-UniRule"/>
</dbReference>
<keyword evidence="8 16" id="KW-0808">Transferase</keyword>
<feature type="domain" description="Phosphoribulokinase/uridine kinase" evidence="18">
    <location>
        <begin position="8"/>
        <end position="187"/>
    </location>
</feature>
<evidence type="ECO:0000256" key="6">
    <source>
        <dbReference type="ARBA" id="ARBA00021478"/>
    </source>
</evidence>
<dbReference type="EC" id="2.7.1.48" evidence="5 16"/>
<dbReference type="CDD" id="cd02023">
    <property type="entry name" value="UMPK"/>
    <property type="match status" value="1"/>
</dbReference>
<dbReference type="AlphaFoldDB" id="A0A830F4E3"/>
<sequence>MTLPSFAIGIAGGTGAGKTTVAREITENVGESVTLIPLDNYYEDLSHLDFDDRKDVNYDHPNAFEWDLLNDHLDRLLSGQAIEMPQYDFTEHLRRDDTLHVEPTDVIVLEGILALYDDDINDMLDLHIYVETDADVRILRRIERDVVQRGRDLEGVMDQYLSTVKPMHEQFIEPTKKSADIIIPEGANKTAVTLLEEKVHAETRGLDAWVDQEADGLGN</sequence>
<evidence type="ECO:0000256" key="16">
    <source>
        <dbReference type="HAMAP-Rule" id="MF_00551"/>
    </source>
</evidence>
<feature type="binding site" evidence="16">
    <location>
        <begin position="12"/>
        <end position="19"/>
    </location>
    <ligand>
        <name>ATP</name>
        <dbReference type="ChEBI" id="CHEBI:30616"/>
    </ligand>
</feature>
<protein>
    <recommendedName>
        <fullName evidence="6 16">Uridine kinase</fullName>
        <ecNumber evidence="5 16">2.7.1.48</ecNumber>
    </recommendedName>
    <alternativeName>
        <fullName evidence="12 16">Cytidine monophosphokinase</fullName>
    </alternativeName>
    <alternativeName>
        <fullName evidence="13 16">Uridine monophosphokinase</fullName>
    </alternativeName>
</protein>
<evidence type="ECO:0000256" key="5">
    <source>
        <dbReference type="ARBA" id="ARBA00012137"/>
    </source>
</evidence>
<evidence type="ECO:0000256" key="2">
    <source>
        <dbReference type="ARBA" id="ARBA00004690"/>
    </source>
</evidence>
<reference evidence="19" key="2">
    <citation type="submission" date="2020-09" db="EMBL/GenBank/DDBJ databases">
        <authorList>
            <person name="Sun Q."/>
            <person name="Ohkuma M."/>
        </authorList>
    </citation>
    <scope>NUCLEOTIDE SEQUENCE</scope>
    <source>
        <strain evidence="19">JCM 19596</strain>
    </source>
</reference>
<dbReference type="UniPathway" id="UPA00579">
    <property type="reaction ID" value="UER00640"/>
</dbReference>
<dbReference type="EMBL" id="BMPG01000001">
    <property type="protein sequence ID" value="GGL53983.1"/>
    <property type="molecule type" value="Genomic_DNA"/>
</dbReference>
<evidence type="ECO:0000259" key="18">
    <source>
        <dbReference type="Pfam" id="PF00485"/>
    </source>
</evidence>
<evidence type="ECO:0000256" key="9">
    <source>
        <dbReference type="ARBA" id="ARBA00022741"/>
    </source>
</evidence>
<dbReference type="OrthoDB" id="51389at2157"/>
<dbReference type="RefSeq" id="WP_188976492.1">
    <property type="nucleotide sequence ID" value="NZ_BMPG01000001.1"/>
</dbReference>
<evidence type="ECO:0000256" key="15">
    <source>
        <dbReference type="ARBA" id="ARBA00048909"/>
    </source>
</evidence>
<dbReference type="InterPro" id="IPR006083">
    <property type="entry name" value="PRK/URK"/>
</dbReference>
<evidence type="ECO:0000256" key="3">
    <source>
        <dbReference type="ARBA" id="ARBA00004784"/>
    </source>
</evidence>
<dbReference type="Proteomes" id="UP000607197">
    <property type="component" value="Unassembled WGS sequence"/>
</dbReference>
<keyword evidence="20" id="KW-1185">Reference proteome</keyword>
<organism evidence="19 20">
    <name type="scientific">Halocalculus aciditolerans</name>
    <dbReference type="NCBI Taxonomy" id="1383812"/>
    <lineage>
        <taxon>Archaea</taxon>
        <taxon>Methanobacteriati</taxon>
        <taxon>Methanobacteriota</taxon>
        <taxon>Stenosarchaea group</taxon>
        <taxon>Halobacteria</taxon>
        <taxon>Halobacteriales</taxon>
        <taxon>Halobacteriaceae</taxon>
        <taxon>Halocalculus</taxon>
    </lineage>
</organism>
<comment type="catalytic activity">
    <reaction evidence="14 17">
        <text>cytidine + ATP = CMP + ADP + H(+)</text>
        <dbReference type="Rhea" id="RHEA:24674"/>
        <dbReference type="ChEBI" id="CHEBI:15378"/>
        <dbReference type="ChEBI" id="CHEBI:17562"/>
        <dbReference type="ChEBI" id="CHEBI:30616"/>
        <dbReference type="ChEBI" id="CHEBI:60377"/>
        <dbReference type="ChEBI" id="CHEBI:456216"/>
        <dbReference type="EC" id="2.7.1.48"/>
    </reaction>
</comment>
<dbReference type="InterPro" id="IPR000764">
    <property type="entry name" value="Uridine_kinase-like"/>
</dbReference>
<evidence type="ECO:0000256" key="12">
    <source>
        <dbReference type="ARBA" id="ARBA00030641"/>
    </source>
</evidence>
<dbReference type="Gene3D" id="3.40.50.300">
    <property type="entry name" value="P-loop containing nucleotide triphosphate hydrolases"/>
    <property type="match status" value="1"/>
</dbReference>
<dbReference type="GO" id="GO:0004849">
    <property type="term" value="F:uridine kinase activity"/>
    <property type="evidence" value="ECO:0007669"/>
    <property type="project" value="UniProtKB-UniRule"/>
</dbReference>
<comment type="subcellular location">
    <subcellularLocation>
        <location evidence="1 16 17">Cytoplasm</location>
    </subcellularLocation>
</comment>
<dbReference type="PANTHER" id="PTHR10285">
    <property type="entry name" value="URIDINE KINASE"/>
    <property type="match status" value="1"/>
</dbReference>
<comment type="pathway">
    <text evidence="3 16 17">Pyrimidine metabolism; CTP biosynthesis via salvage pathway; CTP from cytidine: step 1/3.</text>
</comment>
<evidence type="ECO:0000313" key="20">
    <source>
        <dbReference type="Proteomes" id="UP000607197"/>
    </source>
</evidence>
<proteinExistence type="inferred from homology"/>
<evidence type="ECO:0000256" key="7">
    <source>
        <dbReference type="ARBA" id="ARBA00022490"/>
    </source>
</evidence>
<dbReference type="UniPathway" id="UPA00574">
    <property type="reaction ID" value="UER00637"/>
</dbReference>
<dbReference type="Pfam" id="PF00485">
    <property type="entry name" value="PRK"/>
    <property type="match status" value="1"/>
</dbReference>
<keyword evidence="11 16" id="KW-0067">ATP-binding</keyword>
<comment type="caution">
    <text evidence="19">The sequence shown here is derived from an EMBL/GenBank/DDBJ whole genome shotgun (WGS) entry which is preliminary data.</text>
</comment>
<keyword evidence="9 16" id="KW-0547">Nucleotide-binding</keyword>
<name>A0A830F4E3_9EURY</name>
<evidence type="ECO:0000256" key="17">
    <source>
        <dbReference type="RuleBase" id="RU003825"/>
    </source>
</evidence>
<dbReference type="GO" id="GO:0005737">
    <property type="term" value="C:cytoplasm"/>
    <property type="evidence" value="ECO:0007669"/>
    <property type="project" value="UniProtKB-SubCell"/>
</dbReference>
<evidence type="ECO:0000256" key="14">
    <source>
        <dbReference type="ARBA" id="ARBA00047436"/>
    </source>
</evidence>
<keyword evidence="10 16" id="KW-0418">Kinase</keyword>
<dbReference type="InterPro" id="IPR026008">
    <property type="entry name" value="Uridine_kinase"/>
</dbReference>
<gene>
    <name evidence="16" type="primary">udk</name>
    <name evidence="19" type="ORF">GCM10009039_10220</name>
</gene>
<reference evidence="19" key="1">
    <citation type="journal article" date="2014" name="Int. J. Syst. Evol. Microbiol.">
        <title>Complete genome sequence of Corynebacterium casei LMG S-19264T (=DSM 44701T), isolated from a smear-ripened cheese.</title>
        <authorList>
            <consortium name="US DOE Joint Genome Institute (JGI-PGF)"/>
            <person name="Walter F."/>
            <person name="Albersmeier A."/>
            <person name="Kalinowski J."/>
            <person name="Ruckert C."/>
        </authorList>
    </citation>
    <scope>NUCLEOTIDE SEQUENCE</scope>
    <source>
        <strain evidence="19">JCM 19596</strain>
    </source>
</reference>
<comment type="catalytic activity">
    <reaction evidence="15 16 17">
        <text>uridine + ATP = UMP + ADP + H(+)</text>
        <dbReference type="Rhea" id="RHEA:16825"/>
        <dbReference type="ChEBI" id="CHEBI:15378"/>
        <dbReference type="ChEBI" id="CHEBI:16704"/>
        <dbReference type="ChEBI" id="CHEBI:30616"/>
        <dbReference type="ChEBI" id="CHEBI:57865"/>
        <dbReference type="ChEBI" id="CHEBI:456216"/>
        <dbReference type="EC" id="2.7.1.48"/>
    </reaction>
</comment>
<evidence type="ECO:0000256" key="13">
    <source>
        <dbReference type="ARBA" id="ARBA00031452"/>
    </source>
</evidence>
<evidence type="ECO:0000256" key="4">
    <source>
        <dbReference type="ARBA" id="ARBA00005408"/>
    </source>
</evidence>
<dbReference type="GO" id="GO:0044211">
    <property type="term" value="P:CTP salvage"/>
    <property type="evidence" value="ECO:0007669"/>
    <property type="project" value="UniProtKB-UniRule"/>
</dbReference>
<dbReference type="GO" id="GO:0005524">
    <property type="term" value="F:ATP binding"/>
    <property type="evidence" value="ECO:0007669"/>
    <property type="project" value="UniProtKB-UniRule"/>
</dbReference>
<dbReference type="InterPro" id="IPR027417">
    <property type="entry name" value="P-loop_NTPase"/>
</dbReference>
<evidence type="ECO:0000256" key="10">
    <source>
        <dbReference type="ARBA" id="ARBA00022777"/>
    </source>
</evidence>
<evidence type="ECO:0000256" key="8">
    <source>
        <dbReference type="ARBA" id="ARBA00022679"/>
    </source>
</evidence>
<dbReference type="SUPFAM" id="SSF52540">
    <property type="entry name" value="P-loop containing nucleoside triphosphate hydrolases"/>
    <property type="match status" value="1"/>
</dbReference>
<keyword evidence="7 16" id="KW-0963">Cytoplasm</keyword>
<evidence type="ECO:0000256" key="1">
    <source>
        <dbReference type="ARBA" id="ARBA00004496"/>
    </source>
</evidence>
<dbReference type="NCBIfam" id="TIGR00235">
    <property type="entry name" value="udk"/>
    <property type="match status" value="1"/>
</dbReference>
<dbReference type="PRINTS" id="PR00988">
    <property type="entry name" value="URIDINKINASE"/>
</dbReference>
<evidence type="ECO:0000256" key="11">
    <source>
        <dbReference type="ARBA" id="ARBA00022840"/>
    </source>
</evidence>
<dbReference type="NCBIfam" id="NF004018">
    <property type="entry name" value="PRK05480.1"/>
    <property type="match status" value="1"/>
</dbReference>
<comment type="pathway">
    <text evidence="2 16 17">Pyrimidine metabolism; UMP biosynthesis via salvage pathway; UMP from uridine: step 1/1.</text>
</comment>
<dbReference type="HAMAP" id="MF_00551">
    <property type="entry name" value="Uridine_kinase"/>
    <property type="match status" value="1"/>
</dbReference>
<comment type="similarity">
    <text evidence="4 16 17">Belongs to the uridine kinase family.</text>
</comment>